<organism evidence="1 2">
    <name type="scientific">Eumeta variegata</name>
    <name type="common">Bagworm moth</name>
    <name type="synonym">Eumeta japonica</name>
    <dbReference type="NCBI Taxonomy" id="151549"/>
    <lineage>
        <taxon>Eukaryota</taxon>
        <taxon>Metazoa</taxon>
        <taxon>Ecdysozoa</taxon>
        <taxon>Arthropoda</taxon>
        <taxon>Hexapoda</taxon>
        <taxon>Insecta</taxon>
        <taxon>Pterygota</taxon>
        <taxon>Neoptera</taxon>
        <taxon>Endopterygota</taxon>
        <taxon>Lepidoptera</taxon>
        <taxon>Glossata</taxon>
        <taxon>Ditrysia</taxon>
        <taxon>Tineoidea</taxon>
        <taxon>Psychidae</taxon>
        <taxon>Oiketicinae</taxon>
        <taxon>Eumeta</taxon>
    </lineage>
</organism>
<sequence length="91" mass="10548">MLSARLSVCRSRRARLHTILFDIEQLLHPTDSATCGLTLSAARGRMRRRRRGHCGDSDHLRRWEPRDRREINKSIDDLYSPKGCPPVVEKP</sequence>
<protein>
    <submittedName>
        <fullName evidence="1">Uncharacterized protein</fullName>
    </submittedName>
</protein>
<dbReference type="EMBL" id="BGZK01000386">
    <property type="protein sequence ID" value="GBP40711.1"/>
    <property type="molecule type" value="Genomic_DNA"/>
</dbReference>
<reference evidence="1 2" key="1">
    <citation type="journal article" date="2019" name="Commun. Biol.">
        <title>The bagworm genome reveals a unique fibroin gene that provides high tensile strength.</title>
        <authorList>
            <person name="Kono N."/>
            <person name="Nakamura H."/>
            <person name="Ohtoshi R."/>
            <person name="Tomita M."/>
            <person name="Numata K."/>
            <person name="Arakawa K."/>
        </authorList>
    </citation>
    <scope>NUCLEOTIDE SEQUENCE [LARGE SCALE GENOMIC DNA]</scope>
</reference>
<comment type="caution">
    <text evidence="1">The sequence shown here is derived from an EMBL/GenBank/DDBJ whole genome shotgun (WGS) entry which is preliminary data.</text>
</comment>
<evidence type="ECO:0000313" key="2">
    <source>
        <dbReference type="Proteomes" id="UP000299102"/>
    </source>
</evidence>
<proteinExistence type="predicted"/>
<gene>
    <name evidence="1" type="ORF">EVAR_36447_1</name>
</gene>
<dbReference type="AlphaFoldDB" id="A0A4C1VPY0"/>
<dbReference type="Proteomes" id="UP000299102">
    <property type="component" value="Unassembled WGS sequence"/>
</dbReference>
<name>A0A4C1VPY0_EUMVA</name>
<keyword evidence="2" id="KW-1185">Reference proteome</keyword>
<evidence type="ECO:0000313" key="1">
    <source>
        <dbReference type="EMBL" id="GBP40711.1"/>
    </source>
</evidence>
<accession>A0A4C1VPY0</accession>